<keyword evidence="1" id="KW-0472">Membrane</keyword>
<dbReference type="EMBL" id="BKAB01000086">
    <property type="protein sequence ID" value="GEP25236.1"/>
    <property type="molecule type" value="Genomic_DNA"/>
</dbReference>
<dbReference type="Pfam" id="PF01609">
    <property type="entry name" value="DDE_Tnp_1"/>
    <property type="match status" value="1"/>
</dbReference>
<organism evidence="3 4">
    <name type="scientific">Lentilactobacillus diolivorans</name>
    <dbReference type="NCBI Taxonomy" id="179838"/>
    <lineage>
        <taxon>Bacteria</taxon>
        <taxon>Bacillati</taxon>
        <taxon>Bacillota</taxon>
        <taxon>Bacilli</taxon>
        <taxon>Lactobacillales</taxon>
        <taxon>Lactobacillaceae</taxon>
        <taxon>Lentilactobacillus</taxon>
    </lineage>
</organism>
<protein>
    <submittedName>
        <fullName evidence="3">DDE transposase</fullName>
    </submittedName>
</protein>
<keyword evidence="1" id="KW-0812">Transmembrane</keyword>
<reference evidence="3 4" key="1">
    <citation type="submission" date="2019-07" db="EMBL/GenBank/DDBJ databases">
        <title>Whole genome shotgun sequence of Lactobacillus diolivorans NBRC 107869.</title>
        <authorList>
            <person name="Hosoyama A."/>
            <person name="Uohara A."/>
            <person name="Ohji S."/>
            <person name="Ichikawa N."/>
        </authorList>
    </citation>
    <scope>NUCLEOTIDE SEQUENCE [LARGE SCALE GENOMIC DNA]</scope>
    <source>
        <strain evidence="3 4">NBRC 107869</strain>
    </source>
</reference>
<keyword evidence="1" id="KW-1133">Transmembrane helix</keyword>
<dbReference type="NCBIfam" id="NF033580">
    <property type="entry name" value="transpos_IS5_3"/>
    <property type="match status" value="1"/>
</dbReference>
<name>A0ABQ0XGQ7_9LACO</name>
<evidence type="ECO:0000313" key="4">
    <source>
        <dbReference type="Proteomes" id="UP000321409"/>
    </source>
</evidence>
<evidence type="ECO:0000313" key="3">
    <source>
        <dbReference type="EMBL" id="GEP25236.1"/>
    </source>
</evidence>
<dbReference type="InterPro" id="IPR002559">
    <property type="entry name" value="Transposase_11"/>
</dbReference>
<evidence type="ECO:0000256" key="1">
    <source>
        <dbReference type="SAM" id="Phobius"/>
    </source>
</evidence>
<proteinExistence type="predicted"/>
<feature type="domain" description="Transposase IS4-like" evidence="2">
    <location>
        <begin position="28"/>
        <end position="150"/>
    </location>
</feature>
<sequence>MIQRLFPLTSTVPVLKRGPNSQIGQSRGGKTTKIHTLVDALGNPLYFLLTGGQCHDGVQAFDLLKGVDLQNVNVIGDRAYNATELRQHIVDRGGSYTIPPRMNFKDPWETDWWLFKERHLIECFFNKLKHFRHLSTRFDKLAASFLAFIQIGAIFLLIK</sequence>
<comment type="caution">
    <text evidence="3">The sequence shown here is derived from an EMBL/GenBank/DDBJ whole genome shotgun (WGS) entry which is preliminary data.</text>
</comment>
<gene>
    <name evidence="3" type="ORF">LDI01_28290</name>
</gene>
<evidence type="ECO:0000259" key="2">
    <source>
        <dbReference type="Pfam" id="PF01609"/>
    </source>
</evidence>
<dbReference type="PANTHER" id="PTHR30007">
    <property type="entry name" value="PHP DOMAIN PROTEIN"/>
    <property type="match status" value="1"/>
</dbReference>
<dbReference type="Proteomes" id="UP000321409">
    <property type="component" value="Unassembled WGS sequence"/>
</dbReference>
<dbReference type="PANTHER" id="PTHR30007:SF1">
    <property type="entry name" value="BLR1914 PROTEIN"/>
    <property type="match status" value="1"/>
</dbReference>
<keyword evidence="4" id="KW-1185">Reference proteome</keyword>
<accession>A0ABQ0XGQ7</accession>
<feature type="transmembrane region" description="Helical" evidence="1">
    <location>
        <begin position="141"/>
        <end position="158"/>
    </location>
</feature>